<evidence type="ECO:0000313" key="3">
    <source>
        <dbReference type="Proteomes" id="UP000066737"/>
    </source>
</evidence>
<organism evidence="2 3">
    <name type="scientific">Halobacterium hubeiense</name>
    <dbReference type="NCBI Taxonomy" id="1407499"/>
    <lineage>
        <taxon>Archaea</taxon>
        <taxon>Methanobacteriati</taxon>
        <taxon>Methanobacteriota</taxon>
        <taxon>Stenosarchaea group</taxon>
        <taxon>Halobacteria</taxon>
        <taxon>Halobacteriales</taxon>
        <taxon>Halobacteriaceae</taxon>
        <taxon>Halobacterium</taxon>
    </lineage>
</organism>
<gene>
    <name evidence="2" type="ORF">HHUB_4342</name>
</gene>
<dbReference type="KEGG" id="hhb:Hhub_4342"/>
<dbReference type="AlphaFoldDB" id="A0A0U5H538"/>
<feature type="region of interest" description="Disordered" evidence="1">
    <location>
        <begin position="317"/>
        <end position="377"/>
    </location>
</feature>
<accession>A0A0U5H538</accession>
<geneLocation type="plasmid" evidence="3">
    <name>pSTJ001</name>
</geneLocation>
<feature type="compositionally biased region" description="Basic and acidic residues" evidence="1">
    <location>
        <begin position="340"/>
        <end position="367"/>
    </location>
</feature>
<keyword evidence="3" id="KW-1185">Reference proteome</keyword>
<name>A0A0U5H538_9EURY</name>
<dbReference type="Proteomes" id="UP000066737">
    <property type="component" value="Plasmid pSTJ001"/>
</dbReference>
<reference evidence="3" key="1">
    <citation type="journal article" date="2016" name="Environ. Microbiol.">
        <title>The complete genome of a viable archaeum isolated from 123-million-year-old rock salt.</title>
        <authorList>
            <person name="Jaakkola S.T."/>
            <person name="Pfeiffer F."/>
            <person name="Ravantti J.J."/>
            <person name="Guo Q."/>
            <person name="Liu Y."/>
            <person name="Chen X."/>
            <person name="Ma H."/>
            <person name="Yang C."/>
            <person name="Oksanen H.M."/>
            <person name="Bamford D.H."/>
        </authorList>
    </citation>
    <scope>NUCLEOTIDE SEQUENCE</scope>
    <source>
        <strain evidence="3">JI20-1</strain>
        <plasmid evidence="3">Plasmid pSTJ001</plasmid>
    </source>
</reference>
<sequence>MISIKILIPCESCYFCSTMQNDDEKSNSELDNNHTSRRTVLAGLSGLATGSSLLGVFSNNTASATSISTTPEQIPYTDKIDEYAWHETKTETSCFSSYGDIDGKLFIDTTFAIRKAYESPGTDTRVYECAVLTRFNFRTLTTVDTEDLSCSDIGRELGDNSNASDARTMKIGVESGTLYPPDGPGGRGVYPKEIGSDHDFDDTAENIAFTLAKAGLSATSISGSVAVTAATVIDELVSGSNVATDTDNEYMWSPHDGKWDPATYTKFEALWCDFFVRSDGSTLPNVTIGSATSTPEGAKNAGPDAAWQYDFNWDSADVSPAELDPNSSNTETVQPEELEHEVLKELADGEPLIVRRDINADVSESKETQGASKEGSE</sequence>
<evidence type="ECO:0000256" key="1">
    <source>
        <dbReference type="SAM" id="MobiDB-lite"/>
    </source>
</evidence>
<dbReference type="EMBL" id="LN831303">
    <property type="protein sequence ID" value="CQH64272.1"/>
    <property type="molecule type" value="Genomic_DNA"/>
</dbReference>
<proteinExistence type="predicted"/>
<protein>
    <submittedName>
        <fullName evidence="2">Uncharacterized protein</fullName>
    </submittedName>
</protein>
<evidence type="ECO:0000313" key="2">
    <source>
        <dbReference type="EMBL" id="CQH64272.1"/>
    </source>
</evidence>